<dbReference type="PANTHER" id="PTHR11851:SF186">
    <property type="entry name" value="INACTIVE METALLOPROTEASE YMFF-RELATED"/>
    <property type="match status" value="1"/>
</dbReference>
<dbReference type="InterPro" id="IPR011249">
    <property type="entry name" value="Metalloenz_LuxS/M16"/>
</dbReference>
<name>A0A7H1MN17_9LACO</name>
<evidence type="ECO:0000313" key="3">
    <source>
        <dbReference type="Proteomes" id="UP000516446"/>
    </source>
</evidence>
<dbReference type="NCBIfam" id="NF047422">
    <property type="entry name" value="YfmF_fam"/>
    <property type="match status" value="1"/>
</dbReference>
<dbReference type="EMBL" id="CP043431">
    <property type="protein sequence ID" value="QNT64853.1"/>
    <property type="molecule type" value="Genomic_DNA"/>
</dbReference>
<dbReference type="Proteomes" id="UP000516446">
    <property type="component" value="Chromosome"/>
</dbReference>
<dbReference type="PANTHER" id="PTHR11851">
    <property type="entry name" value="METALLOPROTEASE"/>
    <property type="match status" value="1"/>
</dbReference>
<dbReference type="GO" id="GO:0046872">
    <property type="term" value="F:metal ion binding"/>
    <property type="evidence" value="ECO:0007669"/>
    <property type="project" value="InterPro"/>
</dbReference>
<proteinExistence type="predicted"/>
<dbReference type="Gene3D" id="3.30.830.10">
    <property type="entry name" value="Metalloenzyme, LuxS/M16 peptidase-like"/>
    <property type="match status" value="2"/>
</dbReference>
<protein>
    <submittedName>
        <fullName evidence="2">Insulinase family protein</fullName>
    </submittedName>
</protein>
<evidence type="ECO:0000259" key="1">
    <source>
        <dbReference type="Pfam" id="PF05193"/>
    </source>
</evidence>
<dbReference type="RefSeq" id="WP_006845199.1">
    <property type="nucleotide sequence ID" value="NZ_CP026847.1"/>
</dbReference>
<evidence type="ECO:0000313" key="2">
    <source>
        <dbReference type="EMBL" id="QNT64853.1"/>
    </source>
</evidence>
<sequence length="419" mass="47693">MTDQIKLTDGVHLQVETTKQFTTTQISINFATPKLNADLAGRFLTSNFLETVSKKYPSQQKFAQILNQLYGASFSVEVSNIGGVHNFCVNLEIVDPKLLNSSEDLLTEAFKFLQTVMFEPLGDDITGFDPTIFMRQKEIALDEIEGLNEDREYQIVRTTIEDSFVDHKLGLAAYGNQALVQNVTEMSAWATYQKLLQTDQIDIVVVGGVTADQIKQLIQKYLPFNARKVSLPVKQTPVFVEPQIKEIYEPVQQAQIVLSWKLSLDWSERFTGYVLNSLLGGTGISRLFLNVREQAGLAYTVYSDFNFYTDLMFVVAGVKVDQVESAQSMILGEVKRLKKELITDTELQQVKQLMLNEYRLGQDQIRTRTERGLSQAITHKRLTSDEWQAQIEQVTKEDIQRAALRLNLQIQMILRRKEG</sequence>
<keyword evidence="3" id="KW-1185">Reference proteome</keyword>
<dbReference type="InterPro" id="IPR007863">
    <property type="entry name" value="Peptidase_M16_C"/>
</dbReference>
<dbReference type="InterPro" id="IPR050361">
    <property type="entry name" value="MPP/UQCRC_Complex"/>
</dbReference>
<gene>
    <name evidence="2" type="ORF">FY536_06180</name>
</gene>
<dbReference type="SUPFAM" id="SSF63411">
    <property type="entry name" value="LuxS/MPP-like metallohydrolase"/>
    <property type="match status" value="2"/>
</dbReference>
<accession>A0A7H1MN17</accession>
<feature type="domain" description="Peptidase M16 C-terminal" evidence="1">
    <location>
        <begin position="190"/>
        <end position="353"/>
    </location>
</feature>
<dbReference type="Pfam" id="PF05193">
    <property type="entry name" value="Peptidase_M16_C"/>
    <property type="match status" value="1"/>
</dbReference>
<reference evidence="2 3" key="1">
    <citation type="submission" date="2019-08" db="EMBL/GenBank/DDBJ databases">
        <authorList>
            <person name="Chang H.C."/>
            <person name="Mun S.Y."/>
        </authorList>
    </citation>
    <scope>NUCLEOTIDE SEQUENCE [LARGE SCALE GENOMIC DNA]</scope>
    <source>
        <strain evidence="2 3">SK</strain>
    </source>
</reference>
<dbReference type="AlphaFoldDB" id="A0A7H1MN17"/>
<organism evidence="2 3">
    <name type="scientific">Weissella koreensis</name>
    <dbReference type="NCBI Taxonomy" id="165096"/>
    <lineage>
        <taxon>Bacteria</taxon>
        <taxon>Bacillati</taxon>
        <taxon>Bacillota</taxon>
        <taxon>Bacilli</taxon>
        <taxon>Lactobacillales</taxon>
        <taxon>Lactobacillaceae</taxon>
        <taxon>Weissella</taxon>
    </lineage>
</organism>